<keyword evidence="2" id="KW-0813">Transport</keyword>
<dbReference type="Proteomes" id="UP000030661">
    <property type="component" value="Unassembled WGS sequence"/>
</dbReference>
<evidence type="ECO:0000256" key="5">
    <source>
        <dbReference type="ARBA" id="ARBA00022741"/>
    </source>
</evidence>
<feature type="domain" description="ABC transporter" evidence="9">
    <location>
        <begin position="5"/>
        <end position="242"/>
    </location>
</feature>
<dbReference type="InterPro" id="IPR027417">
    <property type="entry name" value="P-loop_NTPase"/>
</dbReference>
<proteinExistence type="predicted"/>
<dbReference type="GO" id="GO:0005886">
    <property type="term" value="C:plasma membrane"/>
    <property type="evidence" value="ECO:0007669"/>
    <property type="project" value="UniProtKB-SubCell"/>
</dbReference>
<dbReference type="InterPro" id="IPR017871">
    <property type="entry name" value="ABC_transporter-like_CS"/>
</dbReference>
<protein>
    <submittedName>
        <fullName evidence="10">Putative ABC-type sugar transporter, ATPase component</fullName>
    </submittedName>
</protein>
<evidence type="ECO:0000256" key="8">
    <source>
        <dbReference type="ARBA" id="ARBA00023136"/>
    </source>
</evidence>
<dbReference type="CDD" id="cd03215">
    <property type="entry name" value="ABC_Carb_Monos_II"/>
    <property type="match status" value="1"/>
</dbReference>
<evidence type="ECO:0000256" key="2">
    <source>
        <dbReference type="ARBA" id="ARBA00022448"/>
    </source>
</evidence>
<keyword evidence="10" id="KW-0762">Sugar transport</keyword>
<evidence type="ECO:0000256" key="1">
    <source>
        <dbReference type="ARBA" id="ARBA00004202"/>
    </source>
</evidence>
<dbReference type="SMART" id="SM00382">
    <property type="entry name" value="AAA"/>
    <property type="match status" value="2"/>
</dbReference>
<feature type="domain" description="ABC transporter" evidence="9">
    <location>
        <begin position="252"/>
        <end position="496"/>
    </location>
</feature>
<dbReference type="SUPFAM" id="SSF52540">
    <property type="entry name" value="P-loop containing nucleoside triphosphate hydrolases"/>
    <property type="match status" value="2"/>
</dbReference>
<dbReference type="eggNOG" id="COG1129">
    <property type="taxonomic scope" value="Bacteria"/>
</dbReference>
<evidence type="ECO:0000256" key="3">
    <source>
        <dbReference type="ARBA" id="ARBA00022475"/>
    </source>
</evidence>
<evidence type="ECO:0000256" key="4">
    <source>
        <dbReference type="ARBA" id="ARBA00022737"/>
    </source>
</evidence>
<keyword evidence="7" id="KW-1278">Translocase</keyword>
<keyword evidence="4" id="KW-0677">Repeat</keyword>
<dbReference type="InterPro" id="IPR003439">
    <property type="entry name" value="ABC_transporter-like_ATP-bd"/>
</dbReference>
<evidence type="ECO:0000313" key="11">
    <source>
        <dbReference type="Proteomes" id="UP000030661"/>
    </source>
</evidence>
<dbReference type="GO" id="GO:0016887">
    <property type="term" value="F:ATP hydrolysis activity"/>
    <property type="evidence" value="ECO:0007669"/>
    <property type="project" value="InterPro"/>
</dbReference>
<keyword evidence="5" id="KW-0547">Nucleotide-binding</keyword>
<evidence type="ECO:0000256" key="6">
    <source>
        <dbReference type="ARBA" id="ARBA00022840"/>
    </source>
</evidence>
<name>A0A081C3U2_VECG1</name>
<keyword evidence="6" id="KW-0067">ATP-binding</keyword>
<evidence type="ECO:0000259" key="9">
    <source>
        <dbReference type="PROSITE" id="PS50893"/>
    </source>
</evidence>
<comment type="subcellular location">
    <subcellularLocation>
        <location evidence="1">Cell membrane</location>
        <topology evidence="1">Peripheral membrane protein</topology>
    </subcellularLocation>
</comment>
<dbReference type="InterPro" id="IPR050107">
    <property type="entry name" value="ABC_carbohydrate_import_ATPase"/>
</dbReference>
<evidence type="ECO:0000313" key="10">
    <source>
        <dbReference type="EMBL" id="GAK59247.1"/>
    </source>
</evidence>
<dbReference type="FunFam" id="3.40.50.300:FF:000127">
    <property type="entry name" value="Ribose import ATP-binding protein RbsA"/>
    <property type="match status" value="1"/>
</dbReference>
<organism evidence="10">
    <name type="scientific">Vecturithrix granuli</name>
    <dbReference type="NCBI Taxonomy" id="1499967"/>
    <lineage>
        <taxon>Bacteria</taxon>
        <taxon>Candidatus Moduliflexota</taxon>
        <taxon>Candidatus Vecturitrichia</taxon>
        <taxon>Candidatus Vecturitrichales</taxon>
        <taxon>Candidatus Vecturitrichaceae</taxon>
        <taxon>Candidatus Vecturithrix</taxon>
    </lineage>
</organism>
<dbReference type="PROSITE" id="PS50893">
    <property type="entry name" value="ABC_TRANSPORTER_2"/>
    <property type="match status" value="2"/>
</dbReference>
<dbReference type="CDD" id="cd03216">
    <property type="entry name" value="ABC_Carb_Monos_I"/>
    <property type="match status" value="1"/>
</dbReference>
<reference evidence="10" key="1">
    <citation type="journal article" date="2015" name="PeerJ">
        <title>First genomic representation of candidate bacterial phylum KSB3 points to enhanced environmental sensing as a trigger of wastewater bulking.</title>
        <authorList>
            <person name="Sekiguchi Y."/>
            <person name="Ohashi A."/>
            <person name="Parks D.H."/>
            <person name="Yamauchi T."/>
            <person name="Tyson G.W."/>
            <person name="Hugenholtz P."/>
        </authorList>
    </citation>
    <scope>NUCLEOTIDE SEQUENCE [LARGE SCALE GENOMIC DNA]</scope>
</reference>
<dbReference type="EMBL" id="DF820469">
    <property type="protein sequence ID" value="GAK59247.1"/>
    <property type="molecule type" value="Genomic_DNA"/>
</dbReference>
<dbReference type="PANTHER" id="PTHR43790">
    <property type="entry name" value="CARBOHYDRATE TRANSPORT ATP-BINDING PROTEIN MG119-RELATED"/>
    <property type="match status" value="1"/>
</dbReference>
<dbReference type="HOGENOM" id="CLU_000604_92_3_0"/>
<gene>
    <name evidence="10" type="ORF">U27_06224</name>
</gene>
<dbReference type="PANTHER" id="PTHR43790:SF9">
    <property type="entry name" value="GALACTOFURANOSE TRANSPORTER ATP-BINDING PROTEIN YTFR"/>
    <property type="match status" value="1"/>
</dbReference>
<dbReference type="Gene3D" id="3.40.50.300">
    <property type="entry name" value="P-loop containing nucleotide triphosphate hydrolases"/>
    <property type="match status" value="2"/>
</dbReference>
<keyword evidence="11" id="KW-1185">Reference proteome</keyword>
<keyword evidence="8" id="KW-0472">Membrane</keyword>
<dbReference type="Pfam" id="PF00005">
    <property type="entry name" value="ABC_tran"/>
    <property type="match status" value="2"/>
</dbReference>
<dbReference type="PROSITE" id="PS00211">
    <property type="entry name" value="ABC_TRANSPORTER_1"/>
    <property type="match status" value="1"/>
</dbReference>
<sequence length="496" mass="55735">MSNLLSMQNIHKAFFGVKVLKNVNFDLSAGEVHILLGENGAGKSTLIKILSGAYRLDLGDILIEGQKIDPTSYNPKKASEHGIVTIYQNFHLIPHLSVAENISLSDFAVRRGVIAWKEVYARAQEVLATIRFAMDPKRKVQDLSVAEKQMLEIAIALSKHAKILIMDEPTAAISKQEIELLFALIHELKQQGIGIIYISHKLEEIKQIGDRITILRDGMNVETLDVEGIELNQIVSLMTGHEIRRTTRSREMATRDPFFEFRHITIHNVLHDLNFTVHKGEILGLTGLVGSGKTELARAIFGIDPLHAGEMTLDKSDVRIQSPKHAIQMGIGYLPEDRDVDGLCLNMGVKENISLVFLAKLRSALFSNRKEKQLANNSIQHLRIKAASMSQYVKYLSGGNKQKVVFAKWLSAECQFLILDEPTIGIDVGAREEIYELIHQFVRETQKAILFISSDIQEILNISDRILVMAQGKFVAELNPKETTKQRVMEYCLTTH</sequence>
<keyword evidence="3" id="KW-1003">Cell membrane</keyword>
<dbReference type="AlphaFoldDB" id="A0A081C3U2"/>
<dbReference type="InterPro" id="IPR003593">
    <property type="entry name" value="AAA+_ATPase"/>
</dbReference>
<dbReference type="STRING" id="1499967.U27_06224"/>
<evidence type="ECO:0000256" key="7">
    <source>
        <dbReference type="ARBA" id="ARBA00022967"/>
    </source>
</evidence>
<accession>A0A081C3U2</accession>
<dbReference type="GO" id="GO:0005524">
    <property type="term" value="F:ATP binding"/>
    <property type="evidence" value="ECO:0007669"/>
    <property type="project" value="UniProtKB-KW"/>
</dbReference>